<gene>
    <name evidence="2" type="ORF">KXJ69_04060</name>
</gene>
<evidence type="ECO:0000313" key="2">
    <source>
        <dbReference type="EMBL" id="MBW2937266.1"/>
    </source>
</evidence>
<evidence type="ECO:0000256" key="1">
    <source>
        <dbReference type="ARBA" id="ARBA00022679"/>
    </source>
</evidence>
<organism evidence="2 3">
    <name type="scientific">Halomarinibacterium sedimenti</name>
    <dbReference type="NCBI Taxonomy" id="2857106"/>
    <lineage>
        <taxon>Bacteria</taxon>
        <taxon>Pseudomonadati</taxon>
        <taxon>Bacteroidota</taxon>
        <taxon>Flavobacteriia</taxon>
        <taxon>Flavobacteriales</taxon>
        <taxon>Flavobacteriaceae</taxon>
        <taxon>Halomarinibacterium</taxon>
    </lineage>
</organism>
<proteinExistence type="predicted"/>
<comment type="caution">
    <text evidence="2">The sequence shown here is derived from an EMBL/GenBank/DDBJ whole genome shotgun (WGS) entry which is preliminary data.</text>
</comment>
<dbReference type="Proteomes" id="UP001138686">
    <property type="component" value="Unassembled WGS sequence"/>
</dbReference>
<dbReference type="Pfam" id="PF13489">
    <property type="entry name" value="Methyltransf_23"/>
    <property type="match status" value="1"/>
</dbReference>
<dbReference type="EMBL" id="JAHWDP010000001">
    <property type="protein sequence ID" value="MBW2937266.1"/>
    <property type="molecule type" value="Genomic_DNA"/>
</dbReference>
<name>A0A9X1FMM2_9FLAO</name>
<dbReference type="GO" id="GO:0032259">
    <property type="term" value="P:methylation"/>
    <property type="evidence" value="ECO:0007669"/>
    <property type="project" value="UniProtKB-KW"/>
</dbReference>
<keyword evidence="2" id="KW-0489">Methyltransferase</keyword>
<dbReference type="PANTHER" id="PTHR43861">
    <property type="entry name" value="TRANS-ACONITATE 2-METHYLTRANSFERASE-RELATED"/>
    <property type="match status" value="1"/>
</dbReference>
<evidence type="ECO:0000313" key="3">
    <source>
        <dbReference type="Proteomes" id="UP001138686"/>
    </source>
</evidence>
<reference evidence="2" key="1">
    <citation type="submission" date="2021-07" db="EMBL/GenBank/DDBJ databases">
        <title>Aureisphaera sp. CAU 1614 isolated from sea sediment.</title>
        <authorList>
            <person name="Kim W."/>
        </authorList>
    </citation>
    <scope>NUCLEOTIDE SEQUENCE</scope>
    <source>
        <strain evidence="2">CAU 1614</strain>
    </source>
</reference>
<dbReference type="GO" id="GO:0008168">
    <property type="term" value="F:methyltransferase activity"/>
    <property type="evidence" value="ECO:0007669"/>
    <property type="project" value="UniProtKB-KW"/>
</dbReference>
<keyword evidence="1" id="KW-0808">Transferase</keyword>
<protein>
    <submittedName>
        <fullName evidence="2">Class I SAM-dependent methyltransferase</fullName>
    </submittedName>
</protein>
<keyword evidence="3" id="KW-1185">Reference proteome</keyword>
<accession>A0A9X1FMM2</accession>
<sequence>MTEQSDKTHCTTKDFLVSGESFSLVWNEDQKILITQPQPLKENLNKYYESNEYISHTDSKKGLINFLYQAVKNYSLKRKLRLIEKLHLGKGSLLDIGAGTGDFLKYAKDNNWEVNGVEVNASARSLSLNKGIQLKESIEECKGNQFDVVTLWHVLEHLPDLQNTVLNIEALVKEGGTLIVAVPNFNSYDAKFYKEFWAAYDVPRHLWHFSQESMKMLFSSKMTLVKTKPMIFDAFYVSLISEKYKNGNTFSLKAFWIGLRSNLSAWKTKEYSSLIYIFKKAN</sequence>
<dbReference type="PANTHER" id="PTHR43861:SF3">
    <property type="entry name" value="PUTATIVE (AFU_ORTHOLOGUE AFUA_2G14390)-RELATED"/>
    <property type="match status" value="1"/>
</dbReference>
<dbReference type="CDD" id="cd02440">
    <property type="entry name" value="AdoMet_MTases"/>
    <property type="match status" value="1"/>
</dbReference>
<dbReference type="AlphaFoldDB" id="A0A9X1FMM2"/>
<dbReference type="RefSeq" id="WP_219051537.1">
    <property type="nucleotide sequence ID" value="NZ_JAHWDP010000001.1"/>
</dbReference>